<dbReference type="Gene3D" id="4.10.410.10">
    <property type="entry name" value="Pancreatic trypsin inhibitor Kunitz domain"/>
    <property type="match status" value="1"/>
</dbReference>
<dbReference type="SUPFAM" id="SSF57362">
    <property type="entry name" value="BPTI-like"/>
    <property type="match status" value="1"/>
</dbReference>
<dbReference type="InterPro" id="IPR036880">
    <property type="entry name" value="Kunitz_BPTI_sf"/>
</dbReference>
<evidence type="ECO:0000313" key="5">
    <source>
        <dbReference type="Proteomes" id="UP000740754"/>
    </source>
</evidence>
<feature type="chain" id="PRO_5046915140" evidence="2">
    <location>
        <begin position="25"/>
        <end position="95"/>
    </location>
</feature>
<protein>
    <submittedName>
        <fullName evidence="4">Proteinase inhibitor I4 serpin</fullName>
    </submittedName>
</protein>
<gene>
    <name evidence="4" type="ORF">HF203_04930</name>
</gene>
<dbReference type="InterPro" id="IPR002223">
    <property type="entry name" value="Kunitz_BPTI"/>
</dbReference>
<comment type="caution">
    <text evidence="4">The sequence shown here is derived from an EMBL/GenBank/DDBJ whole genome shotgun (WGS) entry which is preliminary data.</text>
</comment>
<dbReference type="PANTHER" id="PTHR10083:SF374">
    <property type="entry name" value="BPTI_KUNITZ INHIBITOR DOMAIN-CONTAINING PROTEIN"/>
    <property type="match status" value="1"/>
</dbReference>
<dbReference type="RefSeq" id="WP_168667197.1">
    <property type="nucleotide sequence ID" value="NZ_JAAXKX010000004.1"/>
</dbReference>
<dbReference type="Proteomes" id="UP000740754">
    <property type="component" value="Unassembled WGS sequence"/>
</dbReference>
<keyword evidence="5" id="KW-1185">Reference proteome</keyword>
<dbReference type="InterPro" id="IPR050098">
    <property type="entry name" value="TFPI/VKTCI-like"/>
</dbReference>
<dbReference type="EMBL" id="JAAXKX010000004">
    <property type="protein sequence ID" value="NKN32561.1"/>
    <property type="molecule type" value="Genomic_DNA"/>
</dbReference>
<dbReference type="SMART" id="SM00131">
    <property type="entry name" value="KU"/>
    <property type="match status" value="1"/>
</dbReference>
<keyword evidence="1" id="KW-1015">Disulfide bond</keyword>
<name>A0ABX1I734_9GAMM</name>
<dbReference type="PROSITE" id="PS50279">
    <property type="entry name" value="BPTI_KUNITZ_2"/>
    <property type="match status" value="1"/>
</dbReference>
<proteinExistence type="predicted"/>
<evidence type="ECO:0000256" key="2">
    <source>
        <dbReference type="SAM" id="SignalP"/>
    </source>
</evidence>
<evidence type="ECO:0000256" key="1">
    <source>
        <dbReference type="ARBA" id="ARBA00023157"/>
    </source>
</evidence>
<keyword evidence="2" id="KW-0732">Signal</keyword>
<feature type="signal peptide" evidence="2">
    <location>
        <begin position="1"/>
        <end position="24"/>
    </location>
</feature>
<dbReference type="Pfam" id="PF00014">
    <property type="entry name" value="Kunitz_BPTI"/>
    <property type="match status" value="1"/>
</dbReference>
<accession>A0ABX1I734</accession>
<dbReference type="PANTHER" id="PTHR10083">
    <property type="entry name" value="KUNITZ-TYPE PROTEASE INHIBITOR-RELATED"/>
    <property type="match status" value="1"/>
</dbReference>
<organism evidence="4 5">
    <name type="scientific">Marichromatium bheemlicum</name>
    <dbReference type="NCBI Taxonomy" id="365339"/>
    <lineage>
        <taxon>Bacteria</taxon>
        <taxon>Pseudomonadati</taxon>
        <taxon>Pseudomonadota</taxon>
        <taxon>Gammaproteobacteria</taxon>
        <taxon>Chromatiales</taxon>
        <taxon>Chromatiaceae</taxon>
        <taxon>Marichromatium</taxon>
    </lineage>
</organism>
<evidence type="ECO:0000259" key="3">
    <source>
        <dbReference type="PROSITE" id="PS50279"/>
    </source>
</evidence>
<feature type="domain" description="BPTI/Kunitz inhibitor" evidence="3">
    <location>
        <begin position="42"/>
        <end position="91"/>
    </location>
</feature>
<evidence type="ECO:0000313" key="4">
    <source>
        <dbReference type="EMBL" id="NKN32561.1"/>
    </source>
</evidence>
<sequence length="95" mass="10475">MHPNPLPGRAGVLPTLLLASVCMAGCAAQPRIDTSKELPVGCLAKPDPGPCRAAQTRFFYDYRDNRCKPFRYGGCKGRVPFETLAECRSFCEPER</sequence>
<reference evidence="4 5" key="1">
    <citation type="submission" date="2020-04" db="EMBL/GenBank/DDBJ databases">
        <title>Draft Whole-Genome sequence of Marichromatium bheemlicum DSM 18632, type strain.</title>
        <authorList>
            <person name="Kyndt J.A."/>
            <person name="Meyer T.E."/>
        </authorList>
    </citation>
    <scope>NUCLEOTIDE SEQUENCE [LARGE SCALE GENOMIC DNA]</scope>
    <source>
        <strain evidence="4 5">DSM 18632</strain>
    </source>
</reference>
<dbReference type="CDD" id="cd00109">
    <property type="entry name" value="Kunitz-type"/>
    <property type="match status" value="1"/>
</dbReference>